<organism evidence="10 11">
    <name type="scientific">Paraburkholderia elongata</name>
    <dbReference type="NCBI Taxonomy" id="2675747"/>
    <lineage>
        <taxon>Bacteria</taxon>
        <taxon>Pseudomonadati</taxon>
        <taxon>Pseudomonadota</taxon>
        <taxon>Betaproteobacteria</taxon>
        <taxon>Burkholderiales</taxon>
        <taxon>Burkholderiaceae</taxon>
        <taxon>Paraburkholderia</taxon>
    </lineage>
</organism>
<dbReference type="GO" id="GO:0019646">
    <property type="term" value="P:aerobic electron transport chain"/>
    <property type="evidence" value="ECO:0007669"/>
    <property type="project" value="InterPro"/>
</dbReference>
<evidence type="ECO:0000256" key="5">
    <source>
        <dbReference type="ARBA" id="ARBA00023004"/>
    </source>
</evidence>
<comment type="similarity">
    <text evidence="7">Belongs to the high-potential iron-sulfur protein (HiPIP) family.</text>
</comment>
<comment type="caution">
    <text evidence="10">The sequence shown here is derived from an EMBL/GenBank/DDBJ whole genome shotgun (WGS) entry which is preliminary data.</text>
</comment>
<proteinExistence type="inferred from homology"/>
<keyword evidence="5 7" id="KW-0408">Iron</keyword>
<evidence type="ECO:0000256" key="7">
    <source>
        <dbReference type="RuleBase" id="RU000620"/>
    </source>
</evidence>
<feature type="signal peptide" evidence="8">
    <location>
        <begin position="1"/>
        <end position="27"/>
    </location>
</feature>
<evidence type="ECO:0000313" key="10">
    <source>
        <dbReference type="EMBL" id="NPT57761.1"/>
    </source>
</evidence>
<sequence length="103" mass="10672">MQSSRRHFMILAASLASSVALSGKASAETPAVSESDPTAQSLGYKADATHVDKAKYAKYQPGQACATCQLYQGKPGDASGPCPIFAGKLVSAKGWCSAYVKKA</sequence>
<evidence type="ECO:0000259" key="9">
    <source>
        <dbReference type="PROSITE" id="PS51373"/>
    </source>
</evidence>
<evidence type="ECO:0000256" key="4">
    <source>
        <dbReference type="ARBA" id="ARBA00022982"/>
    </source>
</evidence>
<keyword evidence="8" id="KW-0732">Signal</keyword>
<comment type="subunit">
    <text evidence="7">Homodimer.</text>
</comment>
<evidence type="ECO:0000313" key="11">
    <source>
        <dbReference type="Proteomes" id="UP000655523"/>
    </source>
</evidence>
<dbReference type="InterPro" id="IPR000170">
    <property type="entry name" value="High_potential_FeS_prot"/>
</dbReference>
<keyword evidence="6 7" id="KW-0411">Iron-sulfur</keyword>
<dbReference type="GO" id="GO:0046872">
    <property type="term" value="F:metal ion binding"/>
    <property type="evidence" value="ECO:0007669"/>
    <property type="project" value="UniProtKB-KW"/>
</dbReference>
<dbReference type="Pfam" id="PF01355">
    <property type="entry name" value="HIPIP"/>
    <property type="match status" value="1"/>
</dbReference>
<name>A0A972NQ71_9BURK</name>
<dbReference type="EMBL" id="WOEZ01000139">
    <property type="protein sequence ID" value="NPT57761.1"/>
    <property type="molecule type" value="Genomic_DNA"/>
</dbReference>
<dbReference type="GO" id="GO:0051539">
    <property type="term" value="F:4 iron, 4 sulfur cluster binding"/>
    <property type="evidence" value="ECO:0007669"/>
    <property type="project" value="UniProtKB-KW"/>
</dbReference>
<keyword evidence="1 7" id="KW-0813">Transport</keyword>
<dbReference type="Proteomes" id="UP000655523">
    <property type="component" value="Unassembled WGS sequence"/>
</dbReference>
<protein>
    <recommendedName>
        <fullName evidence="7">High-potential iron-sulfur protein</fullName>
        <shortName evidence="7">HiPIP</shortName>
    </recommendedName>
</protein>
<dbReference type="Gene3D" id="4.10.490.10">
    <property type="entry name" value="High potential iron-sulphur protein"/>
    <property type="match status" value="1"/>
</dbReference>
<accession>A0A972NQ71</accession>
<dbReference type="AlphaFoldDB" id="A0A972NQ71"/>
<evidence type="ECO:0000256" key="3">
    <source>
        <dbReference type="ARBA" id="ARBA00022723"/>
    </source>
</evidence>
<feature type="domain" description="High potential iron-sulfur proteins family profile" evidence="9">
    <location>
        <begin position="26"/>
        <end position="103"/>
    </location>
</feature>
<keyword evidence="2 7" id="KW-0004">4Fe-4S</keyword>
<dbReference type="PROSITE" id="PS51373">
    <property type="entry name" value="HIPIP"/>
    <property type="match status" value="1"/>
</dbReference>
<dbReference type="PROSITE" id="PS51318">
    <property type="entry name" value="TAT"/>
    <property type="match status" value="1"/>
</dbReference>
<dbReference type="InterPro" id="IPR036369">
    <property type="entry name" value="HIPIP_sf"/>
</dbReference>
<reference evidence="10 11" key="1">
    <citation type="submission" date="2019-11" db="EMBL/GenBank/DDBJ databases">
        <title>Metabolism of dissolved organic matter in forest soils.</title>
        <authorList>
            <person name="Cyle K.T."/>
            <person name="Wilhelm R.C."/>
            <person name="Martinez C.E."/>
        </authorList>
    </citation>
    <scope>NUCLEOTIDE SEQUENCE [LARGE SCALE GENOMIC DNA]</scope>
    <source>
        <strain evidence="10 11">5N</strain>
    </source>
</reference>
<feature type="chain" id="PRO_5037126399" description="High-potential iron-sulfur protein" evidence="8">
    <location>
        <begin position="28"/>
        <end position="103"/>
    </location>
</feature>
<evidence type="ECO:0000256" key="2">
    <source>
        <dbReference type="ARBA" id="ARBA00022485"/>
    </source>
</evidence>
<dbReference type="InterPro" id="IPR006311">
    <property type="entry name" value="TAT_signal"/>
</dbReference>
<keyword evidence="11" id="KW-1185">Reference proteome</keyword>
<gene>
    <name evidence="10" type="ORF">GNZ13_25145</name>
</gene>
<dbReference type="RefSeq" id="WP_172169383.1">
    <property type="nucleotide sequence ID" value="NZ_WOEZ01000139.1"/>
</dbReference>
<evidence type="ECO:0000256" key="8">
    <source>
        <dbReference type="SAM" id="SignalP"/>
    </source>
</evidence>
<dbReference type="GO" id="GO:0009055">
    <property type="term" value="F:electron transfer activity"/>
    <property type="evidence" value="ECO:0007669"/>
    <property type="project" value="InterPro"/>
</dbReference>
<comment type="function">
    <text evidence="7">Specific class of high-redox-potential 4Fe-4S ferredoxins. Functions in anaerobic electron transport in most purple and in some other photosynthetic bacteria and in at least one genus (Paracoccus) of halophilic, denitrifying bacteria.</text>
</comment>
<evidence type="ECO:0000256" key="1">
    <source>
        <dbReference type="ARBA" id="ARBA00022448"/>
    </source>
</evidence>
<keyword evidence="4 7" id="KW-0249">Electron transport</keyword>
<dbReference type="SUPFAM" id="SSF57652">
    <property type="entry name" value="HIPIP (high potential iron protein)"/>
    <property type="match status" value="1"/>
</dbReference>
<keyword evidence="3 7" id="KW-0479">Metal-binding</keyword>
<evidence type="ECO:0000256" key="6">
    <source>
        <dbReference type="ARBA" id="ARBA00023014"/>
    </source>
</evidence>